<evidence type="ECO:0000256" key="2">
    <source>
        <dbReference type="ARBA" id="ARBA00022737"/>
    </source>
</evidence>
<name>A0AAW0Y2F0_CHEQU</name>
<dbReference type="PROSITE" id="PS52027">
    <property type="entry name" value="ZF_C2HC_C3H"/>
    <property type="match status" value="4"/>
</dbReference>
<protein>
    <recommendedName>
        <fullName evidence="7">C2HC/C3H-type domain-containing protein</fullName>
    </recommendedName>
</protein>
<feature type="region of interest" description="Disordered" evidence="6">
    <location>
        <begin position="381"/>
        <end position="406"/>
    </location>
</feature>
<feature type="region of interest" description="Disordered" evidence="6">
    <location>
        <begin position="46"/>
        <end position="65"/>
    </location>
</feature>
<keyword evidence="9" id="KW-1185">Reference proteome</keyword>
<feature type="compositionally biased region" description="Low complexity" evidence="6">
    <location>
        <begin position="570"/>
        <end position="580"/>
    </location>
</feature>
<dbReference type="Proteomes" id="UP001445076">
    <property type="component" value="Unassembled WGS sequence"/>
</dbReference>
<dbReference type="Pfam" id="PF13913">
    <property type="entry name" value="zf-C2HC_2"/>
    <property type="match status" value="5"/>
</dbReference>
<keyword evidence="3 5" id="KW-0863">Zinc-finger</keyword>
<evidence type="ECO:0000259" key="7">
    <source>
        <dbReference type="PROSITE" id="PS52027"/>
    </source>
</evidence>
<evidence type="ECO:0000256" key="1">
    <source>
        <dbReference type="ARBA" id="ARBA00022723"/>
    </source>
</evidence>
<dbReference type="InterPro" id="IPR026319">
    <property type="entry name" value="ZC2HC1A/B-like"/>
</dbReference>
<reference evidence="8 9" key="1">
    <citation type="journal article" date="2024" name="BMC Genomics">
        <title>Genome assembly of redclaw crayfish (Cherax quadricarinatus) provides insights into its immune adaptation and hypoxia tolerance.</title>
        <authorList>
            <person name="Liu Z."/>
            <person name="Zheng J."/>
            <person name="Li H."/>
            <person name="Fang K."/>
            <person name="Wang S."/>
            <person name="He J."/>
            <person name="Zhou D."/>
            <person name="Weng S."/>
            <person name="Chi M."/>
            <person name="Gu Z."/>
            <person name="He J."/>
            <person name="Li F."/>
            <person name="Wang M."/>
        </authorList>
    </citation>
    <scope>NUCLEOTIDE SEQUENCE [LARGE SCALE GENOMIC DNA]</scope>
    <source>
        <strain evidence="8">ZL_2023a</strain>
    </source>
</reference>
<comment type="caution">
    <text evidence="8">The sequence shown here is derived from an EMBL/GenBank/DDBJ whole genome shotgun (WGS) entry which is preliminary data.</text>
</comment>
<evidence type="ECO:0000256" key="3">
    <source>
        <dbReference type="ARBA" id="ARBA00022771"/>
    </source>
</evidence>
<accession>A0AAW0Y2F0</accession>
<feature type="non-terminal residue" evidence="8">
    <location>
        <position position="702"/>
    </location>
</feature>
<dbReference type="InterPro" id="IPR049899">
    <property type="entry name" value="Znf_C2HC_C3H"/>
</dbReference>
<feature type="compositionally biased region" description="Polar residues" evidence="6">
    <location>
        <begin position="439"/>
        <end position="460"/>
    </location>
</feature>
<evidence type="ECO:0000256" key="6">
    <source>
        <dbReference type="SAM" id="MobiDB-lite"/>
    </source>
</evidence>
<feature type="region of interest" description="Disordered" evidence="6">
    <location>
        <begin position="157"/>
        <end position="231"/>
    </location>
</feature>
<feature type="compositionally biased region" description="Basic and acidic residues" evidence="6">
    <location>
        <begin position="92"/>
        <end position="103"/>
    </location>
</feature>
<feature type="compositionally biased region" description="Low complexity" evidence="6">
    <location>
        <begin position="157"/>
        <end position="178"/>
    </location>
</feature>
<feature type="compositionally biased region" description="Polar residues" evidence="6">
    <location>
        <begin position="382"/>
        <end position="396"/>
    </location>
</feature>
<organism evidence="8 9">
    <name type="scientific">Cherax quadricarinatus</name>
    <name type="common">Australian red claw crayfish</name>
    <dbReference type="NCBI Taxonomy" id="27406"/>
    <lineage>
        <taxon>Eukaryota</taxon>
        <taxon>Metazoa</taxon>
        <taxon>Ecdysozoa</taxon>
        <taxon>Arthropoda</taxon>
        <taxon>Crustacea</taxon>
        <taxon>Multicrustacea</taxon>
        <taxon>Malacostraca</taxon>
        <taxon>Eumalacostraca</taxon>
        <taxon>Eucarida</taxon>
        <taxon>Decapoda</taxon>
        <taxon>Pleocyemata</taxon>
        <taxon>Astacidea</taxon>
        <taxon>Parastacoidea</taxon>
        <taxon>Parastacidae</taxon>
        <taxon>Cherax</taxon>
    </lineage>
</organism>
<dbReference type="EMBL" id="JARKIK010000018">
    <property type="protein sequence ID" value="KAK8745793.1"/>
    <property type="molecule type" value="Genomic_DNA"/>
</dbReference>
<dbReference type="PANTHER" id="PTHR13555:SF68">
    <property type="entry name" value="ZINC FINGER PROTEIN 474"/>
    <property type="match status" value="1"/>
</dbReference>
<evidence type="ECO:0000313" key="8">
    <source>
        <dbReference type="EMBL" id="KAK8745793.1"/>
    </source>
</evidence>
<feature type="domain" description="C2HC/C3H-type" evidence="7">
    <location>
        <begin position="10"/>
        <end position="39"/>
    </location>
</feature>
<feature type="region of interest" description="Disordered" evidence="6">
    <location>
        <begin position="71"/>
        <end position="126"/>
    </location>
</feature>
<feature type="domain" description="C2HC/C3H-type" evidence="7">
    <location>
        <begin position="530"/>
        <end position="559"/>
    </location>
</feature>
<feature type="domain" description="C2HC/C3H-type" evidence="7">
    <location>
        <begin position="464"/>
        <end position="493"/>
    </location>
</feature>
<evidence type="ECO:0000313" key="9">
    <source>
        <dbReference type="Proteomes" id="UP001445076"/>
    </source>
</evidence>
<keyword evidence="1" id="KW-0479">Metal-binding</keyword>
<feature type="region of interest" description="Disordered" evidence="6">
    <location>
        <begin position="550"/>
        <end position="580"/>
    </location>
</feature>
<dbReference type="PANTHER" id="PTHR13555">
    <property type="entry name" value="C2H2 ZINC FINGER CGI-62-RELATED"/>
    <property type="match status" value="1"/>
</dbReference>
<sequence>MTPAPSRPPGFIQCYVCQKEFGSRSILIHEPQCLARWRSLNATLPKNRREATPSPPPGHPQHQAHLRADMSPTPAAYTPTSDPDELSTSWPDPHHPRLPDGRPRSASQGHLTTKQRPGTAVLKRPKVLDMSLKNALDMSEMTRSMVDQLILSHEPQSGFSDYSSDFTSSSPSSLGSKSPFDDSGDSETEARKVRPSTMRLPRPSRNIAVPVITSASRPSKRSSSFRSCIPRNRRNRNVEEVFTGPKNKVKIPEPCQTCGKEQNPERFHSHPLDMQEYKPKTQEEKTKSKTLNKLIVTKPTALKYKSKSFDDEKKNPVRKSRLKPPSAVNINKSRSVETSPVLAKKADTQEKSAPLKRFIQTQKASISKGQKDFNIEIYQGDVSPSQKNENGISPLSNRKREVTSKHENGEKLVTAIQHRASHPPRNIGKIEEESESAFDLNSSTGSLGRSSNQSTGNKGSTVAPTMVCYICGRGFGSKSLSIHQPQCLEKWKRENDSLAKNLRRPLPKEPDHPMTQEEWNEFAWNSSQAQLVPCEWCGRTFFPERLEVHQRGCKPPPGQPKKSTKNRQQSPGSSLNSSMSPSIKPTLVCYICGREFGTMSLAIHEPQCLRKWKAENSNLPQHMQRPEPRKPEVIYDDQGNINREAMAEAAWQTHLEQLVKCEKCGRTFYPDRLIVHQKTVAAEDWARFLPQTNMTHPRITLE</sequence>
<feature type="compositionally biased region" description="Low complexity" evidence="6">
    <location>
        <begin position="214"/>
        <end position="227"/>
    </location>
</feature>
<feature type="region of interest" description="Disordered" evidence="6">
    <location>
        <begin position="434"/>
        <end position="460"/>
    </location>
</feature>
<dbReference type="Gene3D" id="3.30.160.60">
    <property type="entry name" value="Classic Zinc Finger"/>
    <property type="match status" value="4"/>
</dbReference>
<feature type="compositionally biased region" description="Polar residues" evidence="6">
    <location>
        <begin position="78"/>
        <end position="90"/>
    </location>
</feature>
<keyword evidence="4" id="KW-0862">Zinc</keyword>
<dbReference type="AlphaFoldDB" id="A0AAW0Y2F0"/>
<keyword evidence="2" id="KW-0677">Repeat</keyword>
<dbReference type="GO" id="GO:0008270">
    <property type="term" value="F:zinc ion binding"/>
    <property type="evidence" value="ECO:0007669"/>
    <property type="project" value="UniProtKB-KW"/>
</dbReference>
<gene>
    <name evidence="8" type="ORF">OTU49_000013</name>
</gene>
<evidence type="ECO:0000256" key="5">
    <source>
        <dbReference type="PROSITE-ProRule" id="PRU01371"/>
    </source>
</evidence>
<feature type="compositionally biased region" description="Polar residues" evidence="6">
    <location>
        <begin position="105"/>
        <end position="116"/>
    </location>
</feature>
<evidence type="ECO:0000256" key="4">
    <source>
        <dbReference type="ARBA" id="ARBA00022833"/>
    </source>
</evidence>
<feature type="domain" description="C2HC/C3H-type" evidence="7">
    <location>
        <begin position="585"/>
        <end position="614"/>
    </location>
</feature>
<proteinExistence type="predicted"/>